<keyword evidence="2" id="KW-1185">Reference proteome</keyword>
<dbReference type="OrthoDB" id="8060424at2759"/>
<name>A0A9Q0NEY4_9DIPT</name>
<gene>
    <name evidence="1" type="ORF">Bhyg_04233</name>
</gene>
<comment type="caution">
    <text evidence="1">The sequence shown here is derived from an EMBL/GenBank/DDBJ whole genome shotgun (WGS) entry which is preliminary data.</text>
</comment>
<proteinExistence type="predicted"/>
<protein>
    <submittedName>
        <fullName evidence="1">Uncharacterized protein</fullName>
    </submittedName>
</protein>
<dbReference type="AlphaFoldDB" id="A0A9Q0NEY4"/>
<evidence type="ECO:0000313" key="1">
    <source>
        <dbReference type="EMBL" id="KAJ6649001.1"/>
    </source>
</evidence>
<evidence type="ECO:0000313" key="2">
    <source>
        <dbReference type="Proteomes" id="UP001151699"/>
    </source>
</evidence>
<organism evidence="1 2">
    <name type="scientific">Pseudolycoriella hygida</name>
    <dbReference type="NCBI Taxonomy" id="35572"/>
    <lineage>
        <taxon>Eukaryota</taxon>
        <taxon>Metazoa</taxon>
        <taxon>Ecdysozoa</taxon>
        <taxon>Arthropoda</taxon>
        <taxon>Hexapoda</taxon>
        <taxon>Insecta</taxon>
        <taxon>Pterygota</taxon>
        <taxon>Neoptera</taxon>
        <taxon>Endopterygota</taxon>
        <taxon>Diptera</taxon>
        <taxon>Nematocera</taxon>
        <taxon>Sciaroidea</taxon>
        <taxon>Sciaridae</taxon>
        <taxon>Pseudolycoriella</taxon>
    </lineage>
</organism>
<accession>A0A9Q0NEY4</accession>
<sequence length="82" mass="9574">MLRNPNILERTGPNMQRSRNMQNIAQIQEENRKQYDGKRKEAQLYVVGELVAIERVQQEKGKKVFPKMIGPYEITKGGERQS</sequence>
<dbReference type="EMBL" id="WJQU01000001">
    <property type="protein sequence ID" value="KAJ6649001.1"/>
    <property type="molecule type" value="Genomic_DNA"/>
</dbReference>
<dbReference type="Proteomes" id="UP001151699">
    <property type="component" value="Chromosome A"/>
</dbReference>
<reference evidence="1" key="1">
    <citation type="submission" date="2022-07" db="EMBL/GenBank/DDBJ databases">
        <authorList>
            <person name="Trinca V."/>
            <person name="Uliana J.V.C."/>
            <person name="Torres T.T."/>
            <person name="Ward R.J."/>
            <person name="Monesi N."/>
        </authorList>
    </citation>
    <scope>NUCLEOTIDE SEQUENCE</scope>
    <source>
        <strain evidence="1">HSMRA1968</strain>
        <tissue evidence="1">Whole embryos</tissue>
    </source>
</reference>